<feature type="compositionally biased region" description="Polar residues" evidence="1">
    <location>
        <begin position="388"/>
        <end position="397"/>
    </location>
</feature>
<feature type="compositionally biased region" description="Acidic residues" evidence="1">
    <location>
        <begin position="356"/>
        <end position="366"/>
    </location>
</feature>
<feature type="region of interest" description="Disordered" evidence="1">
    <location>
        <begin position="235"/>
        <end position="265"/>
    </location>
</feature>
<feature type="region of interest" description="Disordered" evidence="1">
    <location>
        <begin position="280"/>
        <end position="415"/>
    </location>
</feature>
<feature type="compositionally biased region" description="Low complexity" evidence="1">
    <location>
        <begin position="285"/>
        <end position="297"/>
    </location>
</feature>
<evidence type="ECO:0000313" key="3">
    <source>
        <dbReference type="WBParaSite" id="TCNE_0001104501-mRNA-1"/>
    </source>
</evidence>
<evidence type="ECO:0000256" key="1">
    <source>
        <dbReference type="SAM" id="MobiDB-lite"/>
    </source>
</evidence>
<name>A0A183URC5_TOXCA</name>
<feature type="compositionally biased region" description="Polar residues" evidence="1">
    <location>
        <begin position="306"/>
        <end position="315"/>
    </location>
</feature>
<keyword evidence="2" id="KW-1185">Reference proteome</keyword>
<evidence type="ECO:0000313" key="2">
    <source>
        <dbReference type="Proteomes" id="UP000050794"/>
    </source>
</evidence>
<dbReference type="Proteomes" id="UP000050794">
    <property type="component" value="Unassembled WGS sequence"/>
</dbReference>
<reference evidence="3" key="1">
    <citation type="submission" date="2016-06" db="UniProtKB">
        <authorList>
            <consortium name="WormBaseParasite"/>
        </authorList>
    </citation>
    <scope>IDENTIFICATION</scope>
</reference>
<accession>A0A183URC5</accession>
<dbReference type="WBParaSite" id="TCNE_0001104501-mRNA-1">
    <property type="protein sequence ID" value="TCNE_0001104501-mRNA-1"/>
    <property type="gene ID" value="TCNE_0001104501"/>
</dbReference>
<protein>
    <submittedName>
        <fullName evidence="3">DOMON domain-containing protein</fullName>
    </submittedName>
</protein>
<sequence length="438" mass="48383">LLTAVRRISGRTFAVVRFEELQLDSKFIIKMSRISRQQTVFCIAFLAVSLVFAENEMLKCGVSQICIRDPPGCSPDSACKFVAAFSRTDDPEQMRLRLRAQSSAPRPYVAIRFSDTRIPLKSTVIYCSPKDRILRFGYERDGRVDFASRGISDKMASVSSSWAKDGMVECEFDRVITAPKRMLAAQSLTSPLHVQLITGSISSDGFPMSPSAAYTADSAVDFGAVKRLPILKTNAAPEPTKSSTRTTIEEEISEEQLKSIPEVDESKVPVEVDGIDVDYKKKSKGGTLKSGKKAATTKADKESGSNEKSSSQTGDKTQDKSVTSKKKYLKKIIDSEEEEGTKSKKHSSKIKTDAGESAESENDDDILGSSKMDDEKKNKKKKRPFLGSRTSNSSHKSFSLFPGKDGSFDEDDDDISKEDFNSTKLLRAGYVFCDYKRA</sequence>
<dbReference type="AlphaFoldDB" id="A0A183URC5"/>
<proteinExistence type="predicted"/>
<organism evidence="2 3">
    <name type="scientific">Toxocara canis</name>
    <name type="common">Canine roundworm</name>
    <dbReference type="NCBI Taxonomy" id="6265"/>
    <lineage>
        <taxon>Eukaryota</taxon>
        <taxon>Metazoa</taxon>
        <taxon>Ecdysozoa</taxon>
        <taxon>Nematoda</taxon>
        <taxon>Chromadorea</taxon>
        <taxon>Rhabditida</taxon>
        <taxon>Spirurina</taxon>
        <taxon>Ascaridomorpha</taxon>
        <taxon>Ascaridoidea</taxon>
        <taxon>Toxocaridae</taxon>
        <taxon>Toxocara</taxon>
    </lineage>
</organism>